<dbReference type="InterPro" id="IPR046848">
    <property type="entry name" value="E_motif"/>
</dbReference>
<sequence>MLTGDVEVLKACSHGGLADEALDCFDRMHKVYKVEASAFHYSCLVDTLSRAGALFEIDTSNAANYVLLARIYASAGRYEEAERMRMEPRKARKYDDVTSVLPVASVTAIIASSGSW</sequence>
<dbReference type="EMBL" id="JBBPBM010000012">
    <property type="protein sequence ID" value="KAK8562523.1"/>
    <property type="molecule type" value="Genomic_DNA"/>
</dbReference>
<dbReference type="Gene3D" id="1.25.40.10">
    <property type="entry name" value="Tetratricopeptide repeat domain"/>
    <property type="match status" value="1"/>
</dbReference>
<evidence type="ECO:0000256" key="1">
    <source>
        <dbReference type="ARBA" id="ARBA00022737"/>
    </source>
</evidence>
<dbReference type="PANTHER" id="PTHR47926">
    <property type="entry name" value="PENTATRICOPEPTIDE REPEAT-CONTAINING PROTEIN"/>
    <property type="match status" value="1"/>
</dbReference>
<dbReference type="PANTHER" id="PTHR47926:SF426">
    <property type="entry name" value="TETRATRICOPEPTIDE-LIKE HELICAL DOMAIN SUPERFAMILY, DYW DOMAIN-CONTAINING PROTEIN"/>
    <property type="match status" value="1"/>
</dbReference>
<dbReference type="InterPro" id="IPR002885">
    <property type="entry name" value="PPR_rpt"/>
</dbReference>
<dbReference type="InterPro" id="IPR046960">
    <property type="entry name" value="PPR_At4g14850-like_plant"/>
</dbReference>
<name>A0ABR2EKK0_9ROSI</name>
<dbReference type="Pfam" id="PF20431">
    <property type="entry name" value="E_motif"/>
    <property type="match status" value="1"/>
</dbReference>
<keyword evidence="3" id="KW-1185">Reference proteome</keyword>
<evidence type="ECO:0000313" key="3">
    <source>
        <dbReference type="Proteomes" id="UP001472677"/>
    </source>
</evidence>
<keyword evidence="1" id="KW-0677">Repeat</keyword>
<accession>A0ABR2EKK0</accession>
<dbReference type="InterPro" id="IPR011990">
    <property type="entry name" value="TPR-like_helical_dom_sf"/>
</dbReference>
<evidence type="ECO:0008006" key="4">
    <source>
        <dbReference type="Google" id="ProtNLM"/>
    </source>
</evidence>
<dbReference type="Pfam" id="PF01535">
    <property type="entry name" value="PPR"/>
    <property type="match status" value="1"/>
</dbReference>
<comment type="caution">
    <text evidence="2">The sequence shown here is derived from an EMBL/GenBank/DDBJ whole genome shotgun (WGS) entry which is preliminary data.</text>
</comment>
<reference evidence="2 3" key="1">
    <citation type="journal article" date="2024" name="G3 (Bethesda)">
        <title>Genome assembly of Hibiscus sabdariffa L. provides insights into metabolisms of medicinal natural products.</title>
        <authorList>
            <person name="Kim T."/>
        </authorList>
    </citation>
    <scope>NUCLEOTIDE SEQUENCE [LARGE SCALE GENOMIC DNA]</scope>
    <source>
        <strain evidence="2">TK-2024</strain>
        <tissue evidence="2">Old leaves</tissue>
    </source>
</reference>
<gene>
    <name evidence="2" type="ORF">V6N12_010600</name>
</gene>
<dbReference type="Proteomes" id="UP001472677">
    <property type="component" value="Unassembled WGS sequence"/>
</dbReference>
<proteinExistence type="predicted"/>
<protein>
    <recommendedName>
        <fullName evidence="4">Pentatricopeptide repeat-containing protein</fullName>
    </recommendedName>
</protein>
<organism evidence="2 3">
    <name type="scientific">Hibiscus sabdariffa</name>
    <name type="common">roselle</name>
    <dbReference type="NCBI Taxonomy" id="183260"/>
    <lineage>
        <taxon>Eukaryota</taxon>
        <taxon>Viridiplantae</taxon>
        <taxon>Streptophyta</taxon>
        <taxon>Embryophyta</taxon>
        <taxon>Tracheophyta</taxon>
        <taxon>Spermatophyta</taxon>
        <taxon>Magnoliopsida</taxon>
        <taxon>eudicotyledons</taxon>
        <taxon>Gunneridae</taxon>
        <taxon>Pentapetalae</taxon>
        <taxon>rosids</taxon>
        <taxon>malvids</taxon>
        <taxon>Malvales</taxon>
        <taxon>Malvaceae</taxon>
        <taxon>Malvoideae</taxon>
        <taxon>Hibiscus</taxon>
    </lineage>
</organism>
<evidence type="ECO:0000313" key="2">
    <source>
        <dbReference type="EMBL" id="KAK8562523.1"/>
    </source>
</evidence>